<reference evidence="4 5" key="1">
    <citation type="submission" date="2016-10" db="EMBL/GenBank/DDBJ databases">
        <authorList>
            <person name="Varghese N."/>
            <person name="Submissions S."/>
        </authorList>
    </citation>
    <scope>NUCLEOTIDE SEQUENCE [LARGE SCALE GENOMIC DNA]</scope>
    <source>
        <strain evidence="4 5">S7-754</strain>
    </source>
</reference>
<organism evidence="4 5">
    <name type="scientific">Sphingomonas carotinifaciens</name>
    <dbReference type="NCBI Taxonomy" id="1166323"/>
    <lineage>
        <taxon>Bacteria</taxon>
        <taxon>Pseudomonadati</taxon>
        <taxon>Pseudomonadota</taxon>
        <taxon>Alphaproteobacteria</taxon>
        <taxon>Sphingomonadales</taxon>
        <taxon>Sphingomonadaceae</taxon>
        <taxon>Sphingomonas</taxon>
    </lineage>
</organism>
<name>A0A1G7GGK0_9SPHN</name>
<feature type="signal peptide" evidence="1">
    <location>
        <begin position="1"/>
        <end position="22"/>
    </location>
</feature>
<dbReference type="AlphaFoldDB" id="A0A1G7GGK0"/>
<dbReference type="Pfam" id="PF09832">
    <property type="entry name" value="DUF2059"/>
    <property type="match status" value="1"/>
</dbReference>
<dbReference type="EMBL" id="WSUT01000005">
    <property type="protein sequence ID" value="MWC42864.1"/>
    <property type="molecule type" value="Genomic_DNA"/>
</dbReference>
<dbReference type="Proteomes" id="UP000323502">
    <property type="component" value="Unassembled WGS sequence"/>
</dbReference>
<dbReference type="InterPro" id="IPR018637">
    <property type="entry name" value="DUF2059"/>
</dbReference>
<evidence type="ECO:0000259" key="2">
    <source>
        <dbReference type="Pfam" id="PF09832"/>
    </source>
</evidence>
<accession>A0A1G7GGK0</accession>
<keyword evidence="5" id="KW-1185">Reference proteome</keyword>
<dbReference type="OrthoDB" id="7409988at2"/>
<proteinExistence type="predicted"/>
<dbReference type="RefSeq" id="WP_149681279.1">
    <property type="nucleotide sequence ID" value="NZ_FNBI01000001.1"/>
</dbReference>
<protein>
    <submittedName>
        <fullName evidence="3">DUF2059 domain-containing protein</fullName>
    </submittedName>
</protein>
<gene>
    <name evidence="3" type="ORF">GQR91_04215</name>
    <name evidence="4" type="ORF">SAMN05216557_101871</name>
</gene>
<sequence>MRRIAYGSALTLALAMPAAALAQQATPPATAAAPIEPARLAAARQVIDLIMPPATRAAMIRSLLDPMLTNIRQGMMQAPVFADAIGRDQRARATFDTFMTRQNEKTMAMLEADLPSMVEAMSRAYARRFTVAQLGDLRTFFETPTGQVYMREASTLMSDPDVAAWQRQMMARSMERVQQDVAAFAKDMAKIQQDKK</sequence>
<evidence type="ECO:0000313" key="4">
    <source>
        <dbReference type="EMBL" id="SDE87247.1"/>
    </source>
</evidence>
<evidence type="ECO:0000313" key="6">
    <source>
        <dbReference type="Proteomes" id="UP000436801"/>
    </source>
</evidence>
<keyword evidence="1" id="KW-0732">Signal</keyword>
<reference evidence="3 6" key="2">
    <citation type="submission" date="2019-12" db="EMBL/GenBank/DDBJ databases">
        <authorList>
            <person name="Zheng J."/>
        </authorList>
    </citation>
    <scope>NUCLEOTIDE SEQUENCE [LARGE SCALE GENOMIC DNA]</scope>
    <source>
        <strain evidence="3 6">DSM 27347</strain>
    </source>
</reference>
<dbReference type="Proteomes" id="UP000436801">
    <property type="component" value="Unassembled WGS sequence"/>
</dbReference>
<evidence type="ECO:0000256" key="1">
    <source>
        <dbReference type="SAM" id="SignalP"/>
    </source>
</evidence>
<evidence type="ECO:0000313" key="3">
    <source>
        <dbReference type="EMBL" id="MWC42864.1"/>
    </source>
</evidence>
<dbReference type="EMBL" id="FNBI01000001">
    <property type="protein sequence ID" value="SDE87247.1"/>
    <property type="molecule type" value="Genomic_DNA"/>
</dbReference>
<feature type="chain" id="PRO_5033740231" evidence="1">
    <location>
        <begin position="23"/>
        <end position="196"/>
    </location>
</feature>
<evidence type="ECO:0000313" key="5">
    <source>
        <dbReference type="Proteomes" id="UP000323502"/>
    </source>
</evidence>
<feature type="domain" description="DUF2059" evidence="2">
    <location>
        <begin position="117"/>
        <end position="170"/>
    </location>
</feature>